<feature type="domain" description="LIM zinc-binding" evidence="7">
    <location>
        <begin position="128"/>
        <end position="180"/>
    </location>
</feature>
<protein>
    <recommendedName>
        <fullName evidence="7">LIM zinc-binding domain-containing protein</fullName>
    </recommendedName>
</protein>
<sequence>RYTTITVTQGVFVARRGREGSIVWCGSVAPVLFRGFPLACIFLIAVVVEETRKQSQTVYALESLIFRDRLDTKYRADVSLVFTRVLYVGAVFREEREATRSIRTRNCGCEGGKEKKDDEETKEEKMSKTCARCEKTVYPIEELKCLDKIWHKQCFKCQGCGMILNMRTYKGFNKQPYCEA</sequence>
<organism evidence="8 9">
    <name type="scientific">Melipona bicolor</name>
    <dbReference type="NCBI Taxonomy" id="60889"/>
    <lineage>
        <taxon>Eukaryota</taxon>
        <taxon>Metazoa</taxon>
        <taxon>Ecdysozoa</taxon>
        <taxon>Arthropoda</taxon>
        <taxon>Hexapoda</taxon>
        <taxon>Insecta</taxon>
        <taxon>Pterygota</taxon>
        <taxon>Neoptera</taxon>
        <taxon>Endopterygota</taxon>
        <taxon>Hymenoptera</taxon>
        <taxon>Apocrita</taxon>
        <taxon>Aculeata</taxon>
        <taxon>Apoidea</taxon>
        <taxon>Anthophila</taxon>
        <taxon>Apidae</taxon>
        <taxon>Melipona</taxon>
    </lineage>
</organism>
<name>A0AA40KP60_9HYME</name>
<dbReference type="InterPro" id="IPR051759">
    <property type="entry name" value="LIM-SH3_domain_protein"/>
</dbReference>
<dbReference type="PROSITE" id="PS50023">
    <property type="entry name" value="LIM_DOMAIN_2"/>
    <property type="match status" value="1"/>
</dbReference>
<evidence type="ECO:0000256" key="3">
    <source>
        <dbReference type="ARBA" id="ARBA00022833"/>
    </source>
</evidence>
<evidence type="ECO:0000256" key="5">
    <source>
        <dbReference type="PROSITE-ProRule" id="PRU00125"/>
    </source>
</evidence>
<dbReference type="Gene3D" id="2.10.110.10">
    <property type="entry name" value="Cysteine Rich Protein"/>
    <property type="match status" value="1"/>
</dbReference>
<dbReference type="GO" id="GO:0051015">
    <property type="term" value="F:actin filament binding"/>
    <property type="evidence" value="ECO:0007669"/>
    <property type="project" value="TreeGrafter"/>
</dbReference>
<evidence type="ECO:0000259" key="7">
    <source>
        <dbReference type="PROSITE" id="PS50023"/>
    </source>
</evidence>
<comment type="caution">
    <text evidence="8">The sequence shown here is derived from an EMBL/GenBank/DDBJ whole genome shotgun (WGS) entry which is preliminary data.</text>
</comment>
<dbReference type="EMBL" id="JAHYIQ010000012">
    <property type="protein sequence ID" value="KAK1127487.1"/>
    <property type="molecule type" value="Genomic_DNA"/>
</dbReference>
<dbReference type="Proteomes" id="UP001177670">
    <property type="component" value="Unassembled WGS sequence"/>
</dbReference>
<evidence type="ECO:0000313" key="8">
    <source>
        <dbReference type="EMBL" id="KAK1127487.1"/>
    </source>
</evidence>
<feature type="transmembrane region" description="Helical" evidence="6">
    <location>
        <begin position="21"/>
        <end position="48"/>
    </location>
</feature>
<dbReference type="InterPro" id="IPR001781">
    <property type="entry name" value="Znf_LIM"/>
</dbReference>
<proteinExistence type="predicted"/>
<accession>A0AA40KP60</accession>
<keyword evidence="1 5" id="KW-0479">Metal-binding</keyword>
<dbReference type="PROSITE" id="PS00478">
    <property type="entry name" value="LIM_DOMAIN_1"/>
    <property type="match status" value="1"/>
</dbReference>
<keyword evidence="6" id="KW-0472">Membrane</keyword>
<keyword evidence="3 5" id="KW-0862">Zinc</keyword>
<keyword evidence="6" id="KW-0812">Transmembrane</keyword>
<reference evidence="8" key="1">
    <citation type="submission" date="2021-10" db="EMBL/GenBank/DDBJ databases">
        <title>Melipona bicolor Genome sequencing and assembly.</title>
        <authorList>
            <person name="Araujo N.S."/>
            <person name="Arias M.C."/>
        </authorList>
    </citation>
    <scope>NUCLEOTIDE SEQUENCE</scope>
    <source>
        <strain evidence="8">USP_2M_L1-L4_2017</strain>
        <tissue evidence="8">Whole body</tissue>
    </source>
</reference>
<keyword evidence="2" id="KW-0677">Repeat</keyword>
<keyword evidence="4 5" id="KW-0440">LIM domain</keyword>
<keyword evidence="6" id="KW-1133">Transmembrane helix</keyword>
<dbReference type="SMART" id="SM00132">
    <property type="entry name" value="LIM"/>
    <property type="match status" value="1"/>
</dbReference>
<evidence type="ECO:0000256" key="4">
    <source>
        <dbReference type="ARBA" id="ARBA00023038"/>
    </source>
</evidence>
<evidence type="ECO:0000313" key="9">
    <source>
        <dbReference type="Proteomes" id="UP001177670"/>
    </source>
</evidence>
<evidence type="ECO:0000256" key="1">
    <source>
        <dbReference type="ARBA" id="ARBA00022723"/>
    </source>
</evidence>
<evidence type="ECO:0000256" key="6">
    <source>
        <dbReference type="SAM" id="Phobius"/>
    </source>
</evidence>
<dbReference type="PANTHER" id="PTHR46218">
    <property type="entry name" value="LASP"/>
    <property type="match status" value="1"/>
</dbReference>
<feature type="non-terminal residue" evidence="8">
    <location>
        <position position="180"/>
    </location>
</feature>
<dbReference type="GO" id="GO:0046872">
    <property type="term" value="F:metal ion binding"/>
    <property type="evidence" value="ECO:0007669"/>
    <property type="project" value="UniProtKB-KW"/>
</dbReference>
<dbReference type="AlphaFoldDB" id="A0AA40KP60"/>
<keyword evidence="9" id="KW-1185">Reference proteome</keyword>
<evidence type="ECO:0000256" key="2">
    <source>
        <dbReference type="ARBA" id="ARBA00022737"/>
    </source>
</evidence>
<dbReference type="GO" id="GO:0005925">
    <property type="term" value="C:focal adhesion"/>
    <property type="evidence" value="ECO:0007669"/>
    <property type="project" value="TreeGrafter"/>
</dbReference>
<gene>
    <name evidence="8" type="ORF">K0M31_004022</name>
</gene>
<dbReference type="SUPFAM" id="SSF57716">
    <property type="entry name" value="Glucocorticoid receptor-like (DNA-binding domain)"/>
    <property type="match status" value="1"/>
</dbReference>
<dbReference type="PANTHER" id="PTHR46218:SF4">
    <property type="entry name" value="LIM AND SH3 DOMAIN PROTEIN LASP"/>
    <property type="match status" value="1"/>
</dbReference>
<dbReference type="Pfam" id="PF00412">
    <property type="entry name" value="LIM"/>
    <property type="match status" value="1"/>
</dbReference>